<dbReference type="STRING" id="1447883.A0A2B7XN90"/>
<keyword evidence="6" id="KW-1185">Reference proteome</keyword>
<evidence type="ECO:0000256" key="2">
    <source>
        <dbReference type="ARBA" id="ARBA00022763"/>
    </source>
</evidence>
<dbReference type="Gene3D" id="1.20.5.170">
    <property type="match status" value="1"/>
</dbReference>
<keyword evidence="2" id="KW-0227">DNA damage</keyword>
<dbReference type="GO" id="GO:0010772">
    <property type="term" value="P:meiotic DNA recombinase assembly involved in reciprocal meiotic recombination"/>
    <property type="evidence" value="ECO:0007669"/>
    <property type="project" value="TreeGrafter"/>
</dbReference>
<dbReference type="GO" id="GO:0000709">
    <property type="term" value="P:meiotic joint molecule formation"/>
    <property type="evidence" value="ECO:0007669"/>
    <property type="project" value="TreeGrafter"/>
</dbReference>
<evidence type="ECO:0000256" key="4">
    <source>
        <dbReference type="SAM" id="MobiDB-lite"/>
    </source>
</evidence>
<feature type="region of interest" description="Disordered" evidence="4">
    <location>
        <begin position="1"/>
        <end position="59"/>
    </location>
</feature>
<dbReference type="PANTHER" id="PTHR28529">
    <property type="entry name" value="DNA REPAIR PROTEIN SWI5 HOMOLOG"/>
    <property type="match status" value="1"/>
</dbReference>
<feature type="compositionally biased region" description="Polar residues" evidence="4">
    <location>
        <begin position="12"/>
        <end position="33"/>
    </location>
</feature>
<dbReference type="InterPro" id="IPR010760">
    <property type="entry name" value="DNA-repair_Swi5"/>
</dbReference>
<dbReference type="Proteomes" id="UP000224634">
    <property type="component" value="Unassembled WGS sequence"/>
</dbReference>
<evidence type="ECO:0000256" key="1">
    <source>
        <dbReference type="ARBA" id="ARBA00008060"/>
    </source>
</evidence>
<evidence type="ECO:0000313" key="6">
    <source>
        <dbReference type="Proteomes" id="UP000224634"/>
    </source>
</evidence>
<evidence type="ECO:0008006" key="7">
    <source>
        <dbReference type="Google" id="ProtNLM"/>
    </source>
</evidence>
<name>A0A2B7XN90_POLH7</name>
<evidence type="ECO:0000313" key="5">
    <source>
        <dbReference type="EMBL" id="PGH10122.1"/>
    </source>
</evidence>
<dbReference type="AlphaFoldDB" id="A0A2B7XN90"/>
<comment type="similarity">
    <text evidence="1">Belongs to the SWI5/SAE3 family.</text>
</comment>
<protein>
    <recommendedName>
        <fullName evidence="7">DNA repair protein Swi5/Sae3</fullName>
    </recommendedName>
</protein>
<proteinExistence type="inferred from homology"/>
<evidence type="ECO:0000256" key="3">
    <source>
        <dbReference type="ARBA" id="ARBA00023204"/>
    </source>
</evidence>
<keyword evidence="3" id="KW-0234">DNA repair</keyword>
<comment type="caution">
    <text evidence="5">The sequence shown here is derived from an EMBL/GenBank/DDBJ whole genome shotgun (WGS) entry which is preliminary data.</text>
</comment>
<dbReference type="PANTHER" id="PTHR28529:SF2">
    <property type="entry name" value="DNA REPAIR PROTEIN SWI5 HOMOLOG"/>
    <property type="match status" value="1"/>
</dbReference>
<dbReference type="Pfam" id="PF07061">
    <property type="entry name" value="Swi5"/>
    <property type="match status" value="1"/>
</dbReference>
<accession>A0A2B7XN90</accession>
<reference evidence="5 6" key="1">
    <citation type="submission" date="2017-10" db="EMBL/GenBank/DDBJ databases">
        <title>Comparative genomics in systemic dimorphic fungi from Ajellomycetaceae.</title>
        <authorList>
            <person name="Munoz J.F."/>
            <person name="Mcewen J.G."/>
            <person name="Clay O.K."/>
            <person name="Cuomo C.A."/>
        </authorList>
    </citation>
    <scope>NUCLEOTIDE SEQUENCE [LARGE SCALE GENOMIC DNA]</scope>
    <source>
        <strain evidence="5 6">UAMH7299</strain>
    </source>
</reference>
<gene>
    <name evidence="5" type="ORF">AJ80_07572</name>
</gene>
<dbReference type="GO" id="GO:0034974">
    <property type="term" value="C:Swi5-Swi2 complex"/>
    <property type="evidence" value="ECO:0007669"/>
    <property type="project" value="TreeGrafter"/>
</dbReference>
<dbReference type="EMBL" id="PDNA01000149">
    <property type="protein sequence ID" value="PGH10122.1"/>
    <property type="molecule type" value="Genomic_DNA"/>
</dbReference>
<organism evidence="5 6">
    <name type="scientific">Polytolypa hystricis (strain UAMH7299)</name>
    <dbReference type="NCBI Taxonomy" id="1447883"/>
    <lineage>
        <taxon>Eukaryota</taxon>
        <taxon>Fungi</taxon>
        <taxon>Dikarya</taxon>
        <taxon>Ascomycota</taxon>
        <taxon>Pezizomycotina</taxon>
        <taxon>Eurotiomycetes</taxon>
        <taxon>Eurotiomycetidae</taxon>
        <taxon>Onygenales</taxon>
        <taxon>Onygenales incertae sedis</taxon>
        <taxon>Polytolypa</taxon>
    </lineage>
</organism>
<dbReference type="SUPFAM" id="SSF161270">
    <property type="entry name" value="PspA lactotransferrin-binding region"/>
    <property type="match status" value="1"/>
</dbReference>
<dbReference type="GO" id="GO:0032798">
    <property type="term" value="C:Swi5-Sfr1 complex"/>
    <property type="evidence" value="ECO:0007669"/>
    <property type="project" value="TreeGrafter"/>
</dbReference>
<feature type="compositionally biased region" description="Polar residues" evidence="4">
    <location>
        <begin position="44"/>
        <end position="59"/>
    </location>
</feature>
<sequence>MDPQKAEYMDAVTSQPPGTADASRSTSSNQKTSPAPGDPDKNAKTSLESKISQLSTQISDLESEISETQEKLNAVHPPQTRDASAIVQRHIRLLHEYNEIKDIGMGLLSLIADARGVRYVDVQKEFGVGEKD</sequence>
<dbReference type="OrthoDB" id="255837at2759"/>